<dbReference type="STRING" id="112268.A0A182VPX6"/>
<keyword evidence="5" id="KW-0862">Zinc</keyword>
<feature type="compositionally biased region" description="Acidic residues" evidence="10">
    <location>
        <begin position="515"/>
        <end position="575"/>
    </location>
</feature>
<protein>
    <recommendedName>
        <fullName evidence="11">C2H2-type domain-containing protein</fullName>
    </recommendedName>
</protein>
<feature type="region of interest" description="Disordered" evidence="10">
    <location>
        <begin position="158"/>
        <end position="228"/>
    </location>
</feature>
<dbReference type="AlphaFoldDB" id="A0A182VPX6"/>
<dbReference type="PANTHER" id="PTHR19818">
    <property type="entry name" value="ZINC FINGER PROTEIN ZIC AND GLI"/>
    <property type="match status" value="1"/>
</dbReference>
<evidence type="ECO:0000313" key="12">
    <source>
        <dbReference type="EnsemblMetazoa" id="AMIN000105-PA"/>
    </source>
</evidence>
<feature type="compositionally biased region" description="Acidic residues" evidence="10">
    <location>
        <begin position="175"/>
        <end position="200"/>
    </location>
</feature>
<sequence>MVHFCKLCQLLHKNMDFIQCDDSNVWLLETVFSVKITPLDGRVEPICRKCIRKYNKVMKDLKKSNGGFPVSRQTFIEHNKLQNGDGESLFQFPSTEQLVSLPSSQSRSLEQHPYLMDDESKELMFTGQVSDKTNGSQNGMTLNLSGDAATVYRITMGDTQESSDEDSSDAKSSIADEDESSEDSSEDDDDDDCCTDDTDDSSSSCSSTSSTGGSSSETGASLRLEDHIDRGADESTVLYSAYMDASMMQNLPEGSLLQGVGDEDVVAVGDRIFPDKTIMTDVLEPLQLDEPLAKLEDNVELAKQLQCVENHKQQQQEQDPVAQDRQQQVQLEQPLVQDHMLSHADVKPHPCQECNKTFTTATNLRIHQRVHSGEKPYPCPTCGKCFSQRSSLRTHEILHLPPELRPDPPVAVDVGSGRKRRKKKIECGQCGKGFTMRGRYHNHMKKVHQRDVQDDVNIIGKYMSVDASDDSDKGGEVEAEQHSVRTGRKQNNLTPANSICSNRSGTDPSQQRSADDDDQEEEEDEDETHEDDEDYDDDEEMDDEHNDNDDDEDEENDNEDVEEVDEEEEEEEEDEHLNNSSVPLQEQQFHYGQILSEQN</sequence>
<dbReference type="InterPro" id="IPR050329">
    <property type="entry name" value="GLI_C2H2-zinc-finger"/>
</dbReference>
<evidence type="ECO:0000256" key="8">
    <source>
        <dbReference type="ARBA" id="ARBA00023242"/>
    </source>
</evidence>
<keyword evidence="6" id="KW-0805">Transcription regulation</keyword>
<dbReference type="Pfam" id="PF00096">
    <property type="entry name" value="zf-C2H2"/>
    <property type="match status" value="2"/>
</dbReference>
<proteinExistence type="predicted"/>
<feature type="domain" description="C2H2-type" evidence="11">
    <location>
        <begin position="377"/>
        <end position="399"/>
    </location>
</feature>
<dbReference type="FunFam" id="3.30.160.60:FF:000012">
    <property type="entry name" value="RB-associated KRAB zinc finger protein-like"/>
    <property type="match status" value="1"/>
</dbReference>
<evidence type="ECO:0000256" key="2">
    <source>
        <dbReference type="ARBA" id="ARBA00022723"/>
    </source>
</evidence>
<dbReference type="EnsemblMetazoa" id="AMIN000105-RA">
    <property type="protein sequence ID" value="AMIN000105-PA"/>
    <property type="gene ID" value="AMIN000105"/>
</dbReference>
<keyword evidence="7" id="KW-0804">Transcription</keyword>
<evidence type="ECO:0000259" key="11">
    <source>
        <dbReference type="PROSITE" id="PS50157"/>
    </source>
</evidence>
<evidence type="ECO:0000256" key="10">
    <source>
        <dbReference type="SAM" id="MobiDB-lite"/>
    </source>
</evidence>
<dbReference type="FunFam" id="3.30.160.60:FF:000710">
    <property type="entry name" value="Zinc finger protein 768"/>
    <property type="match status" value="1"/>
</dbReference>
<keyword evidence="4 9" id="KW-0863">Zinc-finger</keyword>
<dbReference type="SUPFAM" id="SSF57667">
    <property type="entry name" value="beta-beta-alpha zinc fingers"/>
    <property type="match status" value="1"/>
</dbReference>
<evidence type="ECO:0000256" key="9">
    <source>
        <dbReference type="PROSITE-ProRule" id="PRU00042"/>
    </source>
</evidence>
<keyword evidence="13" id="KW-1185">Reference proteome</keyword>
<feature type="compositionally biased region" description="Polar residues" evidence="10">
    <location>
        <begin position="489"/>
        <end position="512"/>
    </location>
</feature>
<dbReference type="GO" id="GO:0000978">
    <property type="term" value="F:RNA polymerase II cis-regulatory region sequence-specific DNA binding"/>
    <property type="evidence" value="ECO:0007669"/>
    <property type="project" value="TreeGrafter"/>
</dbReference>
<dbReference type="GO" id="GO:0005634">
    <property type="term" value="C:nucleus"/>
    <property type="evidence" value="ECO:0007669"/>
    <property type="project" value="UniProtKB-SubCell"/>
</dbReference>
<feature type="domain" description="C2H2-type" evidence="11">
    <location>
        <begin position="349"/>
        <end position="376"/>
    </location>
</feature>
<feature type="compositionally biased region" description="Polar residues" evidence="10">
    <location>
        <begin position="578"/>
        <end position="599"/>
    </location>
</feature>
<evidence type="ECO:0000256" key="1">
    <source>
        <dbReference type="ARBA" id="ARBA00004123"/>
    </source>
</evidence>
<reference evidence="13" key="1">
    <citation type="submission" date="2013-03" db="EMBL/GenBank/DDBJ databases">
        <title>The Genome Sequence of Anopheles minimus MINIMUS1.</title>
        <authorList>
            <consortium name="The Broad Institute Genomics Platform"/>
            <person name="Neafsey D.E."/>
            <person name="Walton C."/>
            <person name="Walker B."/>
            <person name="Young S.K."/>
            <person name="Zeng Q."/>
            <person name="Gargeya S."/>
            <person name="Fitzgerald M."/>
            <person name="Haas B."/>
            <person name="Abouelleil A."/>
            <person name="Allen A.W."/>
            <person name="Alvarado L."/>
            <person name="Arachchi H.M."/>
            <person name="Berlin A.M."/>
            <person name="Chapman S.B."/>
            <person name="Gainer-Dewar J."/>
            <person name="Goldberg J."/>
            <person name="Griggs A."/>
            <person name="Gujja S."/>
            <person name="Hansen M."/>
            <person name="Howarth C."/>
            <person name="Imamovic A."/>
            <person name="Ireland A."/>
            <person name="Larimer J."/>
            <person name="McCowan C."/>
            <person name="Murphy C."/>
            <person name="Pearson M."/>
            <person name="Poon T.W."/>
            <person name="Priest M."/>
            <person name="Roberts A."/>
            <person name="Saif S."/>
            <person name="Shea T."/>
            <person name="Sisk P."/>
            <person name="Sykes S."/>
            <person name="Wortman J."/>
            <person name="Nusbaum C."/>
            <person name="Birren B."/>
        </authorList>
    </citation>
    <scope>NUCLEOTIDE SEQUENCE [LARGE SCALE GENOMIC DNA]</scope>
    <source>
        <strain evidence="13">MINIMUS1</strain>
    </source>
</reference>
<reference evidence="12" key="2">
    <citation type="submission" date="2020-05" db="UniProtKB">
        <authorList>
            <consortium name="EnsemblMetazoa"/>
        </authorList>
    </citation>
    <scope>IDENTIFICATION</scope>
    <source>
        <strain evidence="12">MINIMUS1</strain>
    </source>
</reference>
<dbReference type="PROSITE" id="PS50157">
    <property type="entry name" value="ZINC_FINGER_C2H2_2"/>
    <property type="match status" value="3"/>
</dbReference>
<dbReference type="InterPro" id="IPR013087">
    <property type="entry name" value="Znf_C2H2_type"/>
</dbReference>
<dbReference type="GO" id="GO:0045944">
    <property type="term" value="P:positive regulation of transcription by RNA polymerase II"/>
    <property type="evidence" value="ECO:0007669"/>
    <property type="project" value="UniProtKB-ARBA"/>
</dbReference>
<evidence type="ECO:0000256" key="6">
    <source>
        <dbReference type="ARBA" id="ARBA00023015"/>
    </source>
</evidence>
<organism evidence="12 13">
    <name type="scientific">Anopheles minimus</name>
    <dbReference type="NCBI Taxonomy" id="112268"/>
    <lineage>
        <taxon>Eukaryota</taxon>
        <taxon>Metazoa</taxon>
        <taxon>Ecdysozoa</taxon>
        <taxon>Arthropoda</taxon>
        <taxon>Hexapoda</taxon>
        <taxon>Insecta</taxon>
        <taxon>Pterygota</taxon>
        <taxon>Neoptera</taxon>
        <taxon>Endopterygota</taxon>
        <taxon>Diptera</taxon>
        <taxon>Nematocera</taxon>
        <taxon>Culicoidea</taxon>
        <taxon>Culicidae</taxon>
        <taxon>Anophelinae</taxon>
        <taxon>Anopheles</taxon>
    </lineage>
</organism>
<feature type="region of interest" description="Disordered" evidence="10">
    <location>
        <begin position="465"/>
        <end position="599"/>
    </location>
</feature>
<dbReference type="Gene3D" id="3.30.160.60">
    <property type="entry name" value="Classic Zinc Finger"/>
    <property type="match status" value="2"/>
</dbReference>
<dbReference type="VEuPathDB" id="VectorBase:AMIN000105"/>
<dbReference type="PANTHER" id="PTHR19818:SF139">
    <property type="entry name" value="PAIR-RULE PROTEIN ODD-PAIRED"/>
    <property type="match status" value="1"/>
</dbReference>
<dbReference type="SMART" id="SM00355">
    <property type="entry name" value="ZnF_C2H2"/>
    <property type="match status" value="3"/>
</dbReference>
<accession>A0A182VPX6</accession>
<feature type="compositionally biased region" description="Low complexity" evidence="10">
    <location>
        <begin position="201"/>
        <end position="221"/>
    </location>
</feature>
<evidence type="ECO:0000256" key="3">
    <source>
        <dbReference type="ARBA" id="ARBA00022737"/>
    </source>
</evidence>
<name>A0A182VPX6_9DIPT</name>
<dbReference type="InterPro" id="IPR036236">
    <property type="entry name" value="Znf_C2H2_sf"/>
</dbReference>
<evidence type="ECO:0000256" key="5">
    <source>
        <dbReference type="ARBA" id="ARBA00022833"/>
    </source>
</evidence>
<feature type="domain" description="C2H2-type" evidence="11">
    <location>
        <begin position="425"/>
        <end position="453"/>
    </location>
</feature>
<evidence type="ECO:0000256" key="7">
    <source>
        <dbReference type="ARBA" id="ARBA00023163"/>
    </source>
</evidence>
<feature type="compositionally biased region" description="Basic and acidic residues" evidence="10">
    <location>
        <begin position="470"/>
        <end position="483"/>
    </location>
</feature>
<keyword evidence="8" id="KW-0539">Nucleus</keyword>
<keyword evidence="2" id="KW-0479">Metal-binding</keyword>
<evidence type="ECO:0000313" key="13">
    <source>
        <dbReference type="Proteomes" id="UP000075920"/>
    </source>
</evidence>
<dbReference type="PROSITE" id="PS00028">
    <property type="entry name" value="ZINC_FINGER_C2H2_1"/>
    <property type="match status" value="3"/>
</dbReference>
<comment type="subcellular location">
    <subcellularLocation>
        <location evidence="1">Nucleus</location>
    </subcellularLocation>
</comment>
<dbReference type="GO" id="GO:0008270">
    <property type="term" value="F:zinc ion binding"/>
    <property type="evidence" value="ECO:0007669"/>
    <property type="project" value="UniProtKB-KW"/>
</dbReference>
<evidence type="ECO:0000256" key="4">
    <source>
        <dbReference type="ARBA" id="ARBA00022771"/>
    </source>
</evidence>
<keyword evidence="3" id="KW-0677">Repeat</keyword>
<dbReference type="GO" id="GO:0000981">
    <property type="term" value="F:DNA-binding transcription factor activity, RNA polymerase II-specific"/>
    <property type="evidence" value="ECO:0007669"/>
    <property type="project" value="TreeGrafter"/>
</dbReference>
<dbReference type="Proteomes" id="UP000075920">
    <property type="component" value="Unassembled WGS sequence"/>
</dbReference>